<dbReference type="InterPro" id="IPR050900">
    <property type="entry name" value="Transposase_IS3/IS150/IS904"/>
</dbReference>
<evidence type="ECO:0000313" key="3">
    <source>
        <dbReference type="Proteomes" id="UP000650605"/>
    </source>
</evidence>
<dbReference type="PANTHER" id="PTHR46889">
    <property type="entry name" value="TRANSPOSASE INSF FOR INSERTION SEQUENCE IS3B-RELATED"/>
    <property type="match status" value="1"/>
</dbReference>
<evidence type="ECO:0000259" key="1">
    <source>
        <dbReference type="Pfam" id="PF13276"/>
    </source>
</evidence>
<comment type="caution">
    <text evidence="2">The sequence shown here is derived from an EMBL/GenBank/DDBJ whole genome shotgun (WGS) entry which is preliminary data.</text>
</comment>
<accession>A0A8I1J0S9</accession>
<sequence>MAWIESIRDEVTVSEACTWLGIARATYYRWKATMETKRTDATVEKIRELCIHHKFRYGYRKITALLRAEQRMNHKRVQRMMQREGLQCRVRMKKRKVTGQPAACLSSRKSAEAAIPCRGAPAKARYGHHLFTVWRKDVLLL</sequence>
<feature type="domain" description="HTH-like" evidence="1">
    <location>
        <begin position="39"/>
        <end position="94"/>
    </location>
</feature>
<dbReference type="AlphaFoldDB" id="A0A8I1J0S9"/>
<dbReference type="EMBL" id="JAEHFQ010000004">
    <property type="protein sequence ID" value="MBM0633559.1"/>
    <property type="molecule type" value="Genomic_DNA"/>
</dbReference>
<dbReference type="PANTHER" id="PTHR46889:SF4">
    <property type="entry name" value="TRANSPOSASE INSO FOR INSERTION SEQUENCE ELEMENT IS911B-RELATED"/>
    <property type="match status" value="1"/>
</dbReference>
<dbReference type="Pfam" id="PF13276">
    <property type="entry name" value="HTH_21"/>
    <property type="match status" value="1"/>
</dbReference>
<reference evidence="2" key="1">
    <citation type="submission" date="2020-12" db="EMBL/GenBank/DDBJ databases">
        <title>Paenibacillus polymyxa LMG 27872: a double-edged sword.</title>
        <authorList>
            <person name="Langendries S."/>
            <person name="Garcia Mendez S."/>
            <person name="Beirinckx S."/>
            <person name="Viaene T."/>
            <person name="Baeyen S."/>
            <person name="Goeminne G."/>
            <person name="Willems A."/>
            <person name="Debode J."/>
            <person name="Goormachtig S."/>
        </authorList>
    </citation>
    <scope>NUCLEOTIDE SEQUENCE</scope>
    <source>
        <strain evidence="2">LMG 27872</strain>
    </source>
</reference>
<evidence type="ECO:0000313" key="2">
    <source>
        <dbReference type="EMBL" id="MBM0633559.1"/>
    </source>
</evidence>
<organism evidence="2 3">
    <name type="scientific">Paenibacillus polymyxa</name>
    <name type="common">Bacillus polymyxa</name>
    <dbReference type="NCBI Taxonomy" id="1406"/>
    <lineage>
        <taxon>Bacteria</taxon>
        <taxon>Bacillati</taxon>
        <taxon>Bacillota</taxon>
        <taxon>Bacilli</taxon>
        <taxon>Bacillales</taxon>
        <taxon>Paenibacillaceae</taxon>
        <taxon>Paenibacillus</taxon>
    </lineage>
</organism>
<dbReference type="Proteomes" id="UP000650605">
    <property type="component" value="Unassembled WGS sequence"/>
</dbReference>
<gene>
    <name evidence="2" type="ORF">JDW19_10485</name>
</gene>
<name>A0A8I1J0S9_PAEPO</name>
<dbReference type="InterPro" id="IPR025948">
    <property type="entry name" value="HTH-like_dom"/>
</dbReference>
<protein>
    <submittedName>
        <fullName evidence="2">Transposase</fullName>
    </submittedName>
</protein>
<proteinExistence type="predicted"/>